<evidence type="ECO:0000313" key="2">
    <source>
        <dbReference type="EMBL" id="KKQ90377.1"/>
    </source>
</evidence>
<comment type="caution">
    <text evidence="2">The sequence shown here is derived from an EMBL/GenBank/DDBJ whole genome shotgun (WGS) entry which is preliminary data.</text>
</comment>
<dbReference type="PATRIC" id="fig|1618334.3.peg.136"/>
<sequence length="95" mass="10488">MANENQTQEEKKLSIELIDNFTQLITSGFGLVAALAWNEAIQGVFKKIFPAEQMGGLIAKIVYAVLITVLIVLVVYQLGKVSNRIKRGIVKKGQK</sequence>
<keyword evidence="1" id="KW-0472">Membrane</keyword>
<accession>A0A0G0LH22</accession>
<dbReference type="AlphaFoldDB" id="A0A0G0LH22"/>
<name>A0A0G0LH22_9BACT</name>
<dbReference type="InterPro" id="IPR043713">
    <property type="entry name" value="DUF5654"/>
</dbReference>
<dbReference type="Pfam" id="PF18898">
    <property type="entry name" value="DUF5654"/>
    <property type="match status" value="1"/>
</dbReference>
<protein>
    <submittedName>
        <fullName evidence="2">Conserved hypothetical membrane protein</fullName>
    </submittedName>
</protein>
<feature type="transmembrane region" description="Helical" evidence="1">
    <location>
        <begin position="57"/>
        <end position="78"/>
    </location>
</feature>
<dbReference type="EMBL" id="LBVO01000007">
    <property type="protein sequence ID" value="KKQ90377.1"/>
    <property type="molecule type" value="Genomic_DNA"/>
</dbReference>
<keyword evidence="1" id="KW-1133">Transmembrane helix</keyword>
<keyword evidence="1" id="KW-0812">Transmembrane</keyword>
<evidence type="ECO:0000313" key="3">
    <source>
        <dbReference type="Proteomes" id="UP000033934"/>
    </source>
</evidence>
<gene>
    <name evidence="2" type="ORF">UT11_C0007G0019</name>
</gene>
<reference evidence="2 3" key="1">
    <citation type="journal article" date="2015" name="Nature">
        <title>rRNA introns, odd ribosomes, and small enigmatic genomes across a large radiation of phyla.</title>
        <authorList>
            <person name="Brown C.T."/>
            <person name="Hug L.A."/>
            <person name="Thomas B.C."/>
            <person name="Sharon I."/>
            <person name="Castelle C.J."/>
            <person name="Singh A."/>
            <person name="Wilkins M.J."/>
            <person name="Williams K.H."/>
            <person name="Banfield J.F."/>
        </authorList>
    </citation>
    <scope>NUCLEOTIDE SEQUENCE [LARGE SCALE GENOMIC DNA]</scope>
</reference>
<organism evidence="2 3">
    <name type="scientific">Berkelbacteria bacterium GW2011_GWA2_38_9</name>
    <dbReference type="NCBI Taxonomy" id="1618334"/>
    <lineage>
        <taxon>Bacteria</taxon>
        <taxon>Candidatus Berkelbacteria</taxon>
    </lineage>
</organism>
<dbReference type="Proteomes" id="UP000033934">
    <property type="component" value="Unassembled WGS sequence"/>
</dbReference>
<feature type="transmembrane region" description="Helical" evidence="1">
    <location>
        <begin position="21"/>
        <end position="37"/>
    </location>
</feature>
<evidence type="ECO:0000256" key="1">
    <source>
        <dbReference type="SAM" id="Phobius"/>
    </source>
</evidence>
<proteinExistence type="predicted"/>